<dbReference type="Gene3D" id="3.40.50.11660">
    <property type="entry name" value="Glycosyl transferase family 10, C-terminal domain"/>
    <property type="match status" value="1"/>
</dbReference>
<evidence type="ECO:0000256" key="2">
    <source>
        <dbReference type="ARBA" id="ARBA00022676"/>
    </source>
</evidence>
<gene>
    <name evidence="5" type="ORF">CEJ45_16610</name>
</gene>
<organism evidence="5 6">
    <name type="scientific">Herbaspirillum aquaticum</name>
    <dbReference type="NCBI Taxonomy" id="568783"/>
    <lineage>
        <taxon>Bacteria</taxon>
        <taxon>Pseudomonadati</taxon>
        <taxon>Pseudomonadota</taxon>
        <taxon>Betaproteobacteria</taxon>
        <taxon>Burkholderiales</taxon>
        <taxon>Oxalobacteraceae</taxon>
        <taxon>Herbaspirillum</taxon>
    </lineage>
</organism>
<comment type="similarity">
    <text evidence="1">Belongs to the glycosyltransferase 10 family.</text>
</comment>
<protein>
    <recommendedName>
        <fullName evidence="4">Fucosyltransferase C-terminal domain-containing protein</fullName>
    </recommendedName>
</protein>
<accession>A0A225SRC8</accession>
<keyword evidence="2" id="KW-0328">Glycosyltransferase</keyword>
<dbReference type="GO" id="GO:0008417">
    <property type="term" value="F:fucosyltransferase activity"/>
    <property type="evidence" value="ECO:0007669"/>
    <property type="project" value="InterPro"/>
</dbReference>
<name>A0A225SRC8_9BURK</name>
<evidence type="ECO:0000256" key="1">
    <source>
        <dbReference type="ARBA" id="ARBA00008919"/>
    </source>
</evidence>
<dbReference type="Proteomes" id="UP000214747">
    <property type="component" value="Unassembled WGS sequence"/>
</dbReference>
<dbReference type="SUPFAM" id="SSF53756">
    <property type="entry name" value="UDP-Glycosyltransferase/glycogen phosphorylase"/>
    <property type="match status" value="1"/>
</dbReference>
<keyword evidence="3" id="KW-0808">Transferase</keyword>
<dbReference type="PANTHER" id="PTHR11929:SF194">
    <property type="entry name" value="ALPHA-(1,3)-FUCOSYLTRANSFERASE 10"/>
    <property type="match status" value="1"/>
</dbReference>
<dbReference type="InterPro" id="IPR055270">
    <property type="entry name" value="Glyco_tran_10_C"/>
</dbReference>
<dbReference type="EMBL" id="NJGV01000018">
    <property type="protein sequence ID" value="OWY33350.1"/>
    <property type="molecule type" value="Genomic_DNA"/>
</dbReference>
<evidence type="ECO:0000313" key="6">
    <source>
        <dbReference type="Proteomes" id="UP000214747"/>
    </source>
</evidence>
<evidence type="ECO:0000256" key="3">
    <source>
        <dbReference type="ARBA" id="ARBA00022679"/>
    </source>
</evidence>
<dbReference type="Pfam" id="PF00852">
    <property type="entry name" value="Glyco_transf_10"/>
    <property type="match status" value="1"/>
</dbReference>
<keyword evidence="6" id="KW-1185">Reference proteome</keyword>
<proteinExistence type="inferred from homology"/>
<dbReference type="GO" id="GO:0016020">
    <property type="term" value="C:membrane"/>
    <property type="evidence" value="ECO:0007669"/>
    <property type="project" value="InterPro"/>
</dbReference>
<dbReference type="InterPro" id="IPR038577">
    <property type="entry name" value="GT10-like_C_sf"/>
</dbReference>
<evidence type="ECO:0000259" key="4">
    <source>
        <dbReference type="Pfam" id="PF00852"/>
    </source>
</evidence>
<sequence length="389" mass="43836">MCWKCTAASSACRTSSAAMRCSLSVSHVHACSIFSMNANRRSAIFISIRAGSWKGFRTDMIDVKLTTCAPTWPWARQTPGDSLQWGPFRFHVDTEVERCDAWVVFESLSQTENTFCPPENVFFIAGEPDTIGSYQPAFLDQFAHVVSGRNDLQHRHQIRLQQGHPWFVEKSFDELASMPPIPKSRDISVISSDKAFTEGHRARLDFVRALQQRFGDRVEVWGRGLRDFEQKWDVLAPYRFAIVLENFAGDDFLTEKLPDALLAYCFPIYYGCTNVDRYLPDEASLKIDIEDTEAALDAIGRLLANPEEYDRRLDGIARARQYYLHQLQFFANLAHVLERHVRSDVAAAPVSLAVNGSFAAAPAVTPQPEAPAAPAPVSLMSRLRRLMRG</sequence>
<dbReference type="PANTHER" id="PTHR11929">
    <property type="entry name" value="ALPHA- 1,3 -FUCOSYLTRANSFERASE"/>
    <property type="match status" value="1"/>
</dbReference>
<comment type="caution">
    <text evidence="5">The sequence shown here is derived from an EMBL/GenBank/DDBJ whole genome shotgun (WGS) entry which is preliminary data.</text>
</comment>
<dbReference type="AlphaFoldDB" id="A0A225SRC8"/>
<reference evidence="5 6" key="1">
    <citation type="journal article" date="2010" name="Int. J. Syst. Evol. Microbiol.">
        <title>Reclassification of Herbaspirillum putei as a later heterotypic synonym of Herbaspirillum huttiense, with the description of H. huttiense subsp. huttiense subsp. nov. and H. huttiense subsp. putei subsp. nov., comb. nov., and description of Herbaspirillum aquaticum sp. nov.</title>
        <authorList>
            <person name="Dobritsa A.P."/>
            <person name="Reddy M.C."/>
            <person name="Samadpour M."/>
        </authorList>
    </citation>
    <scope>NUCLEOTIDE SEQUENCE [LARGE SCALE GENOMIC DNA]</scope>
    <source>
        <strain evidence="5 6">IEH 4430</strain>
    </source>
</reference>
<feature type="domain" description="Fucosyltransferase C-terminal" evidence="4">
    <location>
        <begin position="199"/>
        <end position="311"/>
    </location>
</feature>
<evidence type="ECO:0000313" key="5">
    <source>
        <dbReference type="EMBL" id="OWY33350.1"/>
    </source>
</evidence>
<dbReference type="InterPro" id="IPR001503">
    <property type="entry name" value="Glyco_trans_10"/>
</dbReference>